<organism evidence="3">
    <name type="scientific">marine sediment metagenome</name>
    <dbReference type="NCBI Taxonomy" id="412755"/>
    <lineage>
        <taxon>unclassified sequences</taxon>
        <taxon>metagenomes</taxon>
        <taxon>ecological metagenomes</taxon>
    </lineage>
</organism>
<dbReference type="EMBL" id="LAZR01000655">
    <property type="protein sequence ID" value="KKN61522.1"/>
    <property type="molecule type" value="Genomic_DNA"/>
</dbReference>
<sequence length="175" mass="19930">MIPTEWFRPEIEAAARVAKVDPQIVEALVSVESSGRADAFRHEPKFWRRYLAHLDQWKHHNPRRVSSSYGLMQIMYIVAVERGFQGEPEELFIPGTNLAWGTEHLAYLLEWAERFEASPEERLTATLASYNGGRGSNQPRANPAKGPLLRNEAYAKKVQARRLSIFPPSTDLSKV</sequence>
<gene>
    <name evidence="3" type="ORF">LCGC14_0521100</name>
</gene>
<protein>
    <recommendedName>
        <fullName evidence="2">Transglycosylase SLT domain-containing protein</fullName>
    </recommendedName>
</protein>
<accession>A0A0F9SGW2</accession>
<comment type="caution">
    <text evidence="3">The sequence shown here is derived from an EMBL/GenBank/DDBJ whole genome shotgun (WGS) entry which is preliminary data.</text>
</comment>
<dbReference type="Gene3D" id="1.10.530.10">
    <property type="match status" value="1"/>
</dbReference>
<dbReference type="Pfam" id="PF01464">
    <property type="entry name" value="SLT"/>
    <property type="match status" value="1"/>
</dbReference>
<evidence type="ECO:0000313" key="3">
    <source>
        <dbReference type="EMBL" id="KKN61522.1"/>
    </source>
</evidence>
<dbReference type="SUPFAM" id="SSF53955">
    <property type="entry name" value="Lysozyme-like"/>
    <property type="match status" value="1"/>
</dbReference>
<reference evidence="3" key="1">
    <citation type="journal article" date="2015" name="Nature">
        <title>Complex archaea that bridge the gap between prokaryotes and eukaryotes.</title>
        <authorList>
            <person name="Spang A."/>
            <person name="Saw J.H."/>
            <person name="Jorgensen S.L."/>
            <person name="Zaremba-Niedzwiedzka K."/>
            <person name="Martijn J."/>
            <person name="Lind A.E."/>
            <person name="van Eijk R."/>
            <person name="Schleper C."/>
            <person name="Guy L."/>
            <person name="Ettema T.J."/>
        </authorList>
    </citation>
    <scope>NUCLEOTIDE SEQUENCE</scope>
</reference>
<evidence type="ECO:0000259" key="2">
    <source>
        <dbReference type="Pfam" id="PF01464"/>
    </source>
</evidence>
<feature type="region of interest" description="Disordered" evidence="1">
    <location>
        <begin position="129"/>
        <end position="148"/>
    </location>
</feature>
<name>A0A0F9SGW2_9ZZZZ</name>
<evidence type="ECO:0000256" key="1">
    <source>
        <dbReference type="SAM" id="MobiDB-lite"/>
    </source>
</evidence>
<proteinExistence type="predicted"/>
<dbReference type="InterPro" id="IPR008258">
    <property type="entry name" value="Transglycosylase_SLT_dom_1"/>
</dbReference>
<dbReference type="InterPro" id="IPR023346">
    <property type="entry name" value="Lysozyme-like_dom_sf"/>
</dbReference>
<dbReference type="AlphaFoldDB" id="A0A0F9SGW2"/>
<feature type="domain" description="Transglycosylase SLT" evidence="2">
    <location>
        <begin position="11"/>
        <end position="138"/>
    </location>
</feature>